<feature type="compositionally biased region" description="Low complexity" evidence="17">
    <location>
        <begin position="9"/>
        <end position="22"/>
    </location>
</feature>
<evidence type="ECO:0000313" key="19">
    <source>
        <dbReference type="EMBL" id="JAC44218.1"/>
    </source>
</evidence>
<evidence type="ECO:0000256" key="1">
    <source>
        <dbReference type="ARBA" id="ARBA00000900"/>
    </source>
</evidence>
<evidence type="ECO:0000256" key="2">
    <source>
        <dbReference type="ARBA" id="ARBA00004514"/>
    </source>
</evidence>
<dbReference type="InterPro" id="IPR054477">
    <property type="entry name" value="LTN1_E3_ligase_6th"/>
</dbReference>
<evidence type="ECO:0000256" key="11">
    <source>
        <dbReference type="ARBA" id="ARBA00022771"/>
    </source>
</evidence>
<name>A0A034VRR7_BACDO</name>
<dbReference type="PANTHER" id="PTHR12389">
    <property type="entry name" value="ZINC FINGER PROTEIN 294"/>
    <property type="match status" value="1"/>
</dbReference>
<evidence type="ECO:0000256" key="8">
    <source>
        <dbReference type="ARBA" id="ARBA00022679"/>
    </source>
</evidence>
<dbReference type="Pfam" id="PF22958">
    <property type="entry name" value="Ltn1_1st"/>
    <property type="match status" value="1"/>
</dbReference>
<dbReference type="GO" id="GO:0016567">
    <property type="term" value="P:protein ubiquitination"/>
    <property type="evidence" value="ECO:0007669"/>
    <property type="project" value="UniProtKB-UniPathway"/>
</dbReference>
<keyword evidence="7" id="KW-0963">Cytoplasm</keyword>
<dbReference type="Gene3D" id="3.30.40.10">
    <property type="entry name" value="Zinc/RING finger domain, C3HC4 (zinc finger)"/>
    <property type="match status" value="1"/>
</dbReference>
<keyword evidence="10" id="KW-0677">Repeat</keyword>
<organism evidence="19">
    <name type="scientific">Bactrocera dorsalis</name>
    <name type="common">Oriental fruit fly</name>
    <name type="synonym">Dacus dorsalis</name>
    <dbReference type="NCBI Taxonomy" id="27457"/>
    <lineage>
        <taxon>Eukaryota</taxon>
        <taxon>Metazoa</taxon>
        <taxon>Ecdysozoa</taxon>
        <taxon>Arthropoda</taxon>
        <taxon>Hexapoda</taxon>
        <taxon>Insecta</taxon>
        <taxon>Pterygota</taxon>
        <taxon>Neoptera</taxon>
        <taxon>Endopterygota</taxon>
        <taxon>Diptera</taxon>
        <taxon>Brachycera</taxon>
        <taxon>Muscomorpha</taxon>
        <taxon>Tephritoidea</taxon>
        <taxon>Tephritidae</taxon>
        <taxon>Bactrocera</taxon>
        <taxon>Bactrocera</taxon>
    </lineage>
</organism>
<keyword evidence="8 16" id="KW-0808">Transferase</keyword>
<evidence type="ECO:0000256" key="12">
    <source>
        <dbReference type="ARBA" id="ARBA00022786"/>
    </source>
</evidence>
<dbReference type="InterPro" id="IPR011016">
    <property type="entry name" value="Znf_RING-CH"/>
</dbReference>
<comment type="pathway">
    <text evidence="3 16">Protein modification; protein ubiquitination.</text>
</comment>
<evidence type="ECO:0000256" key="17">
    <source>
        <dbReference type="SAM" id="MobiDB-lite"/>
    </source>
</evidence>
<dbReference type="SMART" id="SM00744">
    <property type="entry name" value="RINGv"/>
    <property type="match status" value="1"/>
</dbReference>
<evidence type="ECO:0000256" key="9">
    <source>
        <dbReference type="ARBA" id="ARBA00022723"/>
    </source>
</evidence>
<reference evidence="19" key="1">
    <citation type="journal article" date="2014" name="BMC Genomics">
        <title>Characterizing the developmental transcriptome of the oriental fruit fly, Bactrocera dorsalis (Diptera: Tephritidae) through comparative genomic analysis with Drosophila melanogaster utilizing modENCODE datasets.</title>
        <authorList>
            <person name="Geib S.M."/>
            <person name="Calla B."/>
            <person name="Hall B."/>
            <person name="Hou S."/>
            <person name="Manoukis N.C."/>
        </authorList>
    </citation>
    <scope>NUCLEOTIDE SEQUENCE</scope>
    <source>
        <strain evidence="19">Punador</strain>
    </source>
</reference>
<dbReference type="EC" id="2.3.2.27" evidence="5 16"/>
<comment type="similarity">
    <text evidence="4 16">Belongs to the LTN1 family.</text>
</comment>
<dbReference type="GO" id="GO:0072344">
    <property type="term" value="P:rescue of stalled ribosome"/>
    <property type="evidence" value="ECO:0007669"/>
    <property type="project" value="UniProtKB-UniRule"/>
</dbReference>
<keyword evidence="11 15" id="KW-0863">Zinc-finger</keyword>
<sequence length="1664" mass="193517">MDIKRSTFKVKSNSKPSSSSRSAELLGTQTGIGFPTQSKKINRSNEIAHFSDCTTNKSLHNAIRKLNKKDPTTKKRALEELIHDINERSVEELVVILPLWTKIYLEFAYDPIHNIRELTQEVQKMLASKCKRMIAPYLKELVPVWICSQFDNYVPAANIARASFFNIFNAKTDRVKEVCLHCQSEILEYIFNNLSESSDSKKGTDIYAFGYNKVYGSLELLAFFIEQTNTADLSSKSHNILRSIIEFKSFWNCGRNGNKLTRRAWFKAIHNMILNTSLNAIISERKRDIIEICFAGIDESDRILSLHIWQCILLVQSTYADWYIHLDFSSSVEYRLWSLLQNNFFNNYESICPKMLPFCSALISIRINNFDWYIFMKLFLEKLKNVFCSETPKANGTDNLAILNSYFDCLKLVLNTMNSTELSFDEKQRNTLELLHKNIIDPTKWLLRANIINSCKTFFDSTLQMFADIQIESEDNEQIQAYLLKEFWNSIFDLVTSLITDTEHYPEGIIDIFQSLVKLNHEGLSNKLDLLLPNEEKDRNKNKLKGLASELVNHCLKRISGKECEFCLKHLLILMDLFSDTKFHINITNNFDVTKSLEIFIDLIPMANENLYVDIAKNIFKFLNYLDGDQQFDFINNRLISVSSRHMQILIIERLLLQPLKIGKRKDMLLSSPDVRTIISDITREALLEKSKEKITWLQTLFLQNDSDNFFIGSTSLDELLSIIFEPLERDDNYELVELCGQIISKVLPKIFSCGSVFIETKTKSFIKLFSFLIKSSANNSLKEETLSELSKCWESVLCDEHIVNEVTTLHCISNLRLMNTLTLSNISKSADLIIRFIFRSTAKYTTPQLRHTALNNLINMFTSTTDISALHEKLKNYTLFMEALNGIVSTKVEVHYECLELQAIIIILQRSLLNVYIIKRLQENDCKEMSIINRQLYHELLNCIVFTSAAESVLNIKPEECVALKIWIEELQDQIKFLIQNESILSEKLYEILLRNAIEADEISYCRSLHILIYHHRYLPFEESASIVFNEELFKHLIAKDALSAYINFLQYQTPRLNYRSITVSNIFDCAKSTDIWIKCAALRCLVINNFNCDELRISDRNVIKQLLESVRSINENFYIQNKVEIKELEYGAVIELIEYIRLLTEILKKIPLSLGAKDWDNIIIGLGSWVPSVHKSIKNIENPKMALFTINICKLFSTFLEFIKGEKERSSTALLKDMVDEWESLFSKDAICKIFESFFDLLHLQEKFTPEYFMVLFREIKRVIILSDFDVIYNFCKRSRTTSTENVFNILLKNFFNPNIFLKKTCHHILHELTHAYVVEDIKKVHTLNDDHGGKTQHYLKLFEGVLTSELNFLNKYISEFSFKISEIDEFEPIDVEMGFSYFLMWDCIIHTCVKSPLNIRNIYTSWLYENKFFEKFLLFVIRAMPVEVLKNHDSKFLSCEIFNRLSRKQLNDENLTLERYACHLYIEVLKKLPAVVRKWWSVSPSRQKAFVDKLTINYVSPLICEEELKAIGANKERHENMQVSVHYSTREVIATYFIDDVRTELTITLPSNYPLGPIKVDCGKSIGGRLSSRTDGMQLALFLMHQNGTIIDGLALWKNNLDKKFEGVEECYVCYTVINQDTYQLPKLTCKTCKKKFHGSCLYKWFTTSSKSTCPICRNVF</sequence>
<comment type="subcellular location">
    <subcellularLocation>
        <location evidence="2">Cytoplasm</location>
        <location evidence="2">Cytosol</location>
    </subcellularLocation>
</comment>
<evidence type="ECO:0000256" key="10">
    <source>
        <dbReference type="ARBA" id="ARBA00022737"/>
    </source>
</evidence>
<dbReference type="Pfam" id="PF23009">
    <property type="entry name" value="UBC_like"/>
    <property type="match status" value="1"/>
</dbReference>
<dbReference type="InterPro" id="IPR039795">
    <property type="entry name" value="LTN1/Rkr1"/>
</dbReference>
<dbReference type="SUPFAM" id="SSF57850">
    <property type="entry name" value="RING/U-box"/>
    <property type="match status" value="1"/>
</dbReference>
<evidence type="ECO:0000256" key="3">
    <source>
        <dbReference type="ARBA" id="ARBA00004906"/>
    </source>
</evidence>
<gene>
    <name evidence="19" type="primary">LTN1</name>
</gene>
<feature type="domain" description="RING-type" evidence="18">
    <location>
        <begin position="1614"/>
        <end position="1661"/>
    </location>
</feature>
<evidence type="ECO:0000256" key="6">
    <source>
        <dbReference type="ARBA" id="ARBA00017157"/>
    </source>
</evidence>
<dbReference type="GO" id="GO:0061630">
    <property type="term" value="F:ubiquitin protein ligase activity"/>
    <property type="evidence" value="ECO:0007669"/>
    <property type="project" value="UniProtKB-UniRule"/>
</dbReference>
<evidence type="ECO:0000256" key="14">
    <source>
        <dbReference type="ARBA" id="ARBA00032366"/>
    </source>
</evidence>
<dbReference type="InterPro" id="IPR001841">
    <property type="entry name" value="Znf_RING"/>
</dbReference>
<comment type="catalytic activity">
    <reaction evidence="1 16">
        <text>S-ubiquitinyl-[E2 ubiquitin-conjugating enzyme]-L-cysteine + [acceptor protein]-L-lysine = [E2 ubiquitin-conjugating enzyme]-L-cysteine + N(6)-ubiquitinyl-[acceptor protein]-L-lysine.</text>
        <dbReference type="EC" id="2.3.2.27"/>
    </reaction>
</comment>
<feature type="region of interest" description="Disordered" evidence="17">
    <location>
        <begin position="1"/>
        <end position="31"/>
    </location>
</feature>
<dbReference type="GO" id="GO:1990116">
    <property type="term" value="P:ribosome-associated ubiquitin-dependent protein catabolic process"/>
    <property type="evidence" value="ECO:0007669"/>
    <property type="project" value="UniProtKB-UniRule"/>
</dbReference>
<protein>
    <recommendedName>
        <fullName evidence="6 16">E3 ubiquitin-protein ligase listerin</fullName>
        <ecNumber evidence="5 16">2.3.2.27</ecNumber>
    </recommendedName>
    <alternativeName>
        <fullName evidence="14 16">RING-type E3 ubiquitin transferase listerin</fullName>
    </alternativeName>
</protein>
<dbReference type="FunFam" id="3.30.40.10:FF:000038">
    <property type="entry name" value="E3 ubiquitin-protein ligase listerin"/>
    <property type="match status" value="1"/>
</dbReference>
<accession>A0A034VRR7</accession>
<comment type="subunit">
    <text evidence="16">Component of the ribosome quality control complex (RQC).</text>
</comment>
<dbReference type="PROSITE" id="PS50089">
    <property type="entry name" value="ZF_RING_2"/>
    <property type="match status" value="1"/>
</dbReference>
<dbReference type="UniPathway" id="UPA00143"/>
<keyword evidence="12 16" id="KW-0833">Ubl conjugation pathway</keyword>
<evidence type="ECO:0000256" key="13">
    <source>
        <dbReference type="ARBA" id="ARBA00022833"/>
    </source>
</evidence>
<evidence type="ECO:0000256" key="7">
    <source>
        <dbReference type="ARBA" id="ARBA00022490"/>
    </source>
</evidence>
<dbReference type="GO" id="GO:1990112">
    <property type="term" value="C:RQC complex"/>
    <property type="evidence" value="ECO:0007669"/>
    <property type="project" value="UniProtKB-UniRule"/>
</dbReference>
<dbReference type="GO" id="GO:0008270">
    <property type="term" value="F:zinc ion binding"/>
    <property type="evidence" value="ECO:0007669"/>
    <property type="project" value="UniProtKB-KW"/>
</dbReference>
<evidence type="ECO:0000256" key="5">
    <source>
        <dbReference type="ARBA" id="ARBA00012483"/>
    </source>
</evidence>
<proteinExistence type="inferred from homology"/>
<dbReference type="InterPro" id="IPR054476">
    <property type="entry name" value="Ltn1_N"/>
</dbReference>
<comment type="function">
    <text evidence="16">E3 ubiquitin-protein ligase. Component of the ribosome quality control complex (RQC), a ribosome-associated complex that mediates ubiquitination and extraction of incompletely synthesized nascent chains for proteasomal degradation.</text>
</comment>
<dbReference type="InterPro" id="IPR013083">
    <property type="entry name" value="Znf_RING/FYVE/PHD"/>
</dbReference>
<dbReference type="EMBL" id="GAKP01014734">
    <property type="protein sequence ID" value="JAC44218.1"/>
    <property type="molecule type" value="Transcribed_RNA"/>
</dbReference>
<keyword evidence="9 16" id="KW-0479">Metal-binding</keyword>
<dbReference type="InterPro" id="IPR054478">
    <property type="entry name" value="LTN1_UBC"/>
</dbReference>
<evidence type="ECO:0000256" key="16">
    <source>
        <dbReference type="RuleBase" id="RU367090"/>
    </source>
</evidence>
<dbReference type="PANTHER" id="PTHR12389:SF0">
    <property type="entry name" value="E3 UBIQUITIN-PROTEIN LIGASE LISTERIN"/>
    <property type="match status" value="1"/>
</dbReference>
<evidence type="ECO:0000259" key="18">
    <source>
        <dbReference type="PROSITE" id="PS50089"/>
    </source>
</evidence>
<dbReference type="GO" id="GO:0005829">
    <property type="term" value="C:cytosol"/>
    <property type="evidence" value="ECO:0007669"/>
    <property type="project" value="UniProtKB-SubCell"/>
</dbReference>
<evidence type="ECO:0000256" key="4">
    <source>
        <dbReference type="ARBA" id="ARBA00007997"/>
    </source>
</evidence>
<dbReference type="Pfam" id="PF13639">
    <property type="entry name" value="zf-RING_2"/>
    <property type="match status" value="1"/>
</dbReference>
<evidence type="ECO:0000256" key="15">
    <source>
        <dbReference type="PROSITE-ProRule" id="PRU00175"/>
    </source>
</evidence>
<dbReference type="OrthoDB" id="6108at2759"/>
<keyword evidence="13 16" id="KW-0862">Zinc</keyword>
<dbReference type="GO" id="GO:0043023">
    <property type="term" value="F:ribosomal large subunit binding"/>
    <property type="evidence" value="ECO:0007669"/>
    <property type="project" value="TreeGrafter"/>
</dbReference>
<dbReference type="Pfam" id="PF22999">
    <property type="entry name" value="LTN1_E3_ligase_6th"/>
    <property type="match status" value="1"/>
</dbReference>